<evidence type="ECO:0000256" key="8">
    <source>
        <dbReference type="ARBA" id="ARBA00023211"/>
    </source>
</evidence>
<keyword evidence="8 9" id="KW-0464">Manganese</keyword>
<feature type="binding site" evidence="12">
    <location>
        <position position="250"/>
    </location>
    <ligand>
        <name>Mn(2+)</name>
        <dbReference type="ChEBI" id="CHEBI:29035"/>
    </ligand>
</feature>
<evidence type="ECO:0000313" key="15">
    <source>
        <dbReference type="EMBL" id="SMC23189.1"/>
    </source>
</evidence>
<organism evidence="15 16">
    <name type="scientific">Desulfacinum hydrothermale DSM 13146</name>
    <dbReference type="NCBI Taxonomy" id="1121390"/>
    <lineage>
        <taxon>Bacteria</taxon>
        <taxon>Pseudomonadati</taxon>
        <taxon>Thermodesulfobacteriota</taxon>
        <taxon>Syntrophobacteria</taxon>
        <taxon>Syntrophobacterales</taxon>
        <taxon>Syntrophobacteraceae</taxon>
        <taxon>Desulfacinum</taxon>
    </lineage>
</organism>
<dbReference type="NCBIfam" id="NF006156">
    <property type="entry name" value="PRK08299.1"/>
    <property type="match status" value="1"/>
</dbReference>
<evidence type="ECO:0000256" key="3">
    <source>
        <dbReference type="ARBA" id="ARBA00022532"/>
    </source>
</evidence>
<dbReference type="InterPro" id="IPR024084">
    <property type="entry name" value="IsoPropMal-DH-like_dom"/>
</dbReference>
<dbReference type="NCBIfam" id="TIGR00127">
    <property type="entry name" value="nadp_idh_euk"/>
    <property type="match status" value="1"/>
</dbReference>
<evidence type="ECO:0000256" key="2">
    <source>
        <dbReference type="ARBA" id="ARBA00007769"/>
    </source>
</evidence>
<feature type="site" description="Critical for catalysis" evidence="10">
    <location>
        <position position="140"/>
    </location>
</feature>
<evidence type="ECO:0000259" key="14">
    <source>
        <dbReference type="SMART" id="SM01329"/>
    </source>
</evidence>
<comment type="cofactor">
    <cofactor evidence="9 12">
        <name>Mg(2+)</name>
        <dbReference type="ChEBI" id="CHEBI:18420"/>
    </cofactor>
    <cofactor evidence="9 12">
        <name>Mn(2+)</name>
        <dbReference type="ChEBI" id="CHEBI:29035"/>
    </cofactor>
    <text evidence="9 12">Binds 1 Mg(2+) or Mn(2+) ion per subunit.</text>
</comment>
<name>A0A1W1XGV0_9BACT</name>
<dbReference type="InterPro" id="IPR019818">
    <property type="entry name" value="IsoCit/isopropylmalate_DH_CS"/>
</dbReference>
<dbReference type="GO" id="GO:0051287">
    <property type="term" value="F:NAD binding"/>
    <property type="evidence" value="ECO:0007669"/>
    <property type="project" value="InterPro"/>
</dbReference>
<dbReference type="InterPro" id="IPR004790">
    <property type="entry name" value="Isocitrate_DH_NADP"/>
</dbReference>
<feature type="binding site" evidence="12">
    <location>
        <position position="273"/>
    </location>
    <ligand>
        <name>Mn(2+)</name>
        <dbReference type="ChEBI" id="CHEBI:29035"/>
    </ligand>
</feature>
<keyword evidence="3 9" id="KW-0816">Tricarboxylic acid cycle</keyword>
<feature type="binding site" evidence="11">
    <location>
        <position position="133"/>
    </location>
    <ligand>
        <name>D-threo-isocitrate</name>
        <dbReference type="ChEBI" id="CHEBI:15562"/>
    </ligand>
</feature>
<dbReference type="EMBL" id="FWXF01000007">
    <property type="protein sequence ID" value="SMC23189.1"/>
    <property type="molecule type" value="Genomic_DNA"/>
</dbReference>
<dbReference type="PANTHER" id="PTHR11822:SF21">
    <property type="entry name" value="ISOCITRATE DEHYDROGENASE [NADP], MITOCHONDRIAL"/>
    <property type="match status" value="1"/>
</dbReference>
<evidence type="ECO:0000256" key="11">
    <source>
        <dbReference type="PIRSR" id="PIRSR000108-2"/>
    </source>
</evidence>
<dbReference type="AlphaFoldDB" id="A0A1W1XGV0"/>
<keyword evidence="4 9" id="KW-0479">Metal-binding</keyword>
<keyword evidence="16" id="KW-1185">Reference proteome</keyword>
<evidence type="ECO:0000256" key="5">
    <source>
        <dbReference type="ARBA" id="ARBA00022842"/>
    </source>
</evidence>
<dbReference type="GO" id="GO:0006099">
    <property type="term" value="P:tricarboxylic acid cycle"/>
    <property type="evidence" value="ECO:0007669"/>
    <property type="project" value="UniProtKB-KW"/>
</dbReference>
<evidence type="ECO:0000256" key="6">
    <source>
        <dbReference type="ARBA" id="ARBA00022857"/>
    </source>
</evidence>
<dbReference type="EC" id="1.1.1.42" evidence="9"/>
<dbReference type="OrthoDB" id="9765655at2"/>
<feature type="binding site" evidence="11">
    <location>
        <begin position="95"/>
        <end position="101"/>
    </location>
    <ligand>
        <name>D-threo-isocitrate</name>
        <dbReference type="ChEBI" id="CHEBI:15562"/>
    </ligand>
</feature>
<feature type="binding site" evidence="13">
    <location>
        <position position="258"/>
    </location>
    <ligand>
        <name>NADP(+)</name>
        <dbReference type="ChEBI" id="CHEBI:58349"/>
    </ligand>
</feature>
<dbReference type="Gene3D" id="3.40.718.10">
    <property type="entry name" value="Isopropylmalate Dehydrogenase"/>
    <property type="match status" value="1"/>
</dbReference>
<feature type="binding site" evidence="11">
    <location>
        <position position="110"/>
    </location>
    <ligand>
        <name>D-threo-isocitrate</name>
        <dbReference type="ChEBI" id="CHEBI:15562"/>
    </ligand>
</feature>
<dbReference type="Proteomes" id="UP000192783">
    <property type="component" value="Unassembled WGS sequence"/>
</dbReference>
<feature type="domain" description="Isopropylmalate dehydrogenase-like" evidence="14">
    <location>
        <begin position="10"/>
        <end position="395"/>
    </location>
</feature>
<evidence type="ECO:0000313" key="16">
    <source>
        <dbReference type="Proteomes" id="UP000192783"/>
    </source>
</evidence>
<evidence type="ECO:0000256" key="1">
    <source>
        <dbReference type="ARBA" id="ARBA00001936"/>
    </source>
</evidence>
<dbReference type="GO" id="GO:0000287">
    <property type="term" value="F:magnesium ion binding"/>
    <property type="evidence" value="ECO:0007669"/>
    <property type="project" value="InterPro"/>
</dbReference>
<feature type="binding site" evidence="13">
    <location>
        <begin position="76"/>
        <end position="78"/>
    </location>
    <ligand>
        <name>NADP(+)</name>
        <dbReference type="ChEBI" id="CHEBI:58349"/>
    </ligand>
</feature>
<keyword evidence="5 9" id="KW-0460">Magnesium</keyword>
<keyword evidence="7 9" id="KW-0560">Oxidoreductase</keyword>
<feature type="binding site" evidence="11">
    <location>
        <position position="78"/>
    </location>
    <ligand>
        <name>D-threo-isocitrate</name>
        <dbReference type="ChEBI" id="CHEBI:15562"/>
    </ligand>
</feature>
<proteinExistence type="inferred from homology"/>
<dbReference type="Pfam" id="PF00180">
    <property type="entry name" value="Iso_dh"/>
    <property type="match status" value="1"/>
</dbReference>
<gene>
    <name evidence="15" type="ORF">SAMN02746041_01682</name>
</gene>
<accession>A0A1W1XGV0</accession>
<comment type="catalytic activity">
    <reaction evidence="9">
        <text>D-threo-isocitrate + NADP(+) = 2-oxoglutarate + CO2 + NADPH</text>
        <dbReference type="Rhea" id="RHEA:19629"/>
        <dbReference type="ChEBI" id="CHEBI:15562"/>
        <dbReference type="ChEBI" id="CHEBI:16526"/>
        <dbReference type="ChEBI" id="CHEBI:16810"/>
        <dbReference type="ChEBI" id="CHEBI:57783"/>
        <dbReference type="ChEBI" id="CHEBI:58349"/>
        <dbReference type="EC" id="1.1.1.42"/>
    </reaction>
</comment>
<dbReference type="RefSeq" id="WP_084057429.1">
    <property type="nucleotide sequence ID" value="NZ_FWXF01000007.1"/>
</dbReference>
<protein>
    <recommendedName>
        <fullName evidence="9">Isocitrate dehydrogenase [NADP]</fullName>
        <ecNumber evidence="9">1.1.1.42</ecNumber>
    </recommendedName>
</protein>
<dbReference type="SUPFAM" id="SSF53659">
    <property type="entry name" value="Isocitrate/Isopropylmalate dehydrogenase-like"/>
    <property type="match status" value="1"/>
</dbReference>
<dbReference type="GO" id="GO:0006102">
    <property type="term" value="P:isocitrate metabolic process"/>
    <property type="evidence" value="ECO:0007669"/>
    <property type="project" value="UniProtKB-UniRule"/>
</dbReference>
<dbReference type="STRING" id="1121390.SAMN02746041_01682"/>
<evidence type="ECO:0000256" key="9">
    <source>
        <dbReference type="PIRNR" id="PIRNR000108"/>
    </source>
</evidence>
<dbReference type="PANTHER" id="PTHR11822">
    <property type="entry name" value="NADP-SPECIFIC ISOCITRATE DEHYDROGENASE"/>
    <property type="match status" value="1"/>
</dbReference>
<feature type="binding site" evidence="13">
    <location>
        <position position="83"/>
    </location>
    <ligand>
        <name>NADP(+)</name>
        <dbReference type="ChEBI" id="CHEBI:58349"/>
    </ligand>
</feature>
<evidence type="ECO:0000256" key="4">
    <source>
        <dbReference type="ARBA" id="ARBA00022723"/>
    </source>
</evidence>
<evidence type="ECO:0000256" key="13">
    <source>
        <dbReference type="PIRSR" id="PIRSR000108-4"/>
    </source>
</evidence>
<feature type="site" description="Critical for catalysis" evidence="10">
    <location>
        <position position="211"/>
    </location>
</feature>
<evidence type="ECO:0000256" key="12">
    <source>
        <dbReference type="PIRSR" id="PIRSR000108-3"/>
    </source>
</evidence>
<sequence length="403" mass="45180">MVERIRLRNPIVEMDGDEMTRILWKMVKDELLFPYLDLTIDYYDLGIEHRDATDDAVTLDAARAVATHKVGVKCATITPNAERVKEYNLKRAYKSPNGTIRGYLDGTVFRTPILVEKIPPAVRSWKKPITIARHAYGDVYRNSEIRVPGPGTAELVFRSSTGATEVRKIADFQGPGILQGIHNTDASIRSFARACFLFALDHGVDVWFATKDTISKTYDGRFKEIFEEEFAAYRERFEEKGIHYFYTLIDDVVARIMKSEGGLLWACKNYDGDVMSDMVASACGSLAMMTSVLISPQGCYVYEAAHGTVQRHYYRYLKGEKTSTNPMALLFAWTGAIRKRGELDDVPDAVRFADTLERAALRTIDDGILTGDLAAISPPFPGKQIVDSDGFLAAIKERLDQAL</sequence>
<feature type="binding site" evidence="13">
    <location>
        <begin position="307"/>
        <end position="312"/>
    </location>
    <ligand>
        <name>NADP(+)</name>
        <dbReference type="ChEBI" id="CHEBI:58349"/>
    </ligand>
</feature>
<dbReference type="PROSITE" id="PS00470">
    <property type="entry name" value="IDH_IMDH"/>
    <property type="match status" value="1"/>
</dbReference>
<evidence type="ECO:0000256" key="7">
    <source>
        <dbReference type="ARBA" id="ARBA00023002"/>
    </source>
</evidence>
<dbReference type="GO" id="GO:0004450">
    <property type="term" value="F:isocitrate dehydrogenase (NADP+) activity"/>
    <property type="evidence" value="ECO:0007669"/>
    <property type="project" value="UniProtKB-UniRule"/>
</dbReference>
<reference evidence="15 16" key="1">
    <citation type="submission" date="2017-04" db="EMBL/GenBank/DDBJ databases">
        <authorList>
            <person name="Afonso C.L."/>
            <person name="Miller P.J."/>
            <person name="Scott M.A."/>
            <person name="Spackman E."/>
            <person name="Goraichik I."/>
            <person name="Dimitrov K.M."/>
            <person name="Suarez D.L."/>
            <person name="Swayne D.E."/>
        </authorList>
    </citation>
    <scope>NUCLEOTIDE SEQUENCE [LARGE SCALE GENOMIC DNA]</scope>
    <source>
        <strain evidence="15 16">DSM 13146</strain>
    </source>
</reference>
<dbReference type="PIRSF" id="PIRSF000108">
    <property type="entry name" value="IDH_NADP"/>
    <property type="match status" value="1"/>
</dbReference>
<comment type="similarity">
    <text evidence="2 9">Belongs to the isocitrate and isopropylmalate dehydrogenases family.</text>
</comment>
<evidence type="ECO:0000256" key="10">
    <source>
        <dbReference type="PIRSR" id="PIRSR000108-1"/>
    </source>
</evidence>
<keyword evidence="6 9" id="KW-0521">NADP</keyword>
<comment type="cofactor">
    <cofactor evidence="1">
        <name>Mn(2+)</name>
        <dbReference type="ChEBI" id="CHEBI:29035"/>
    </cofactor>
</comment>
<dbReference type="SMART" id="SM01329">
    <property type="entry name" value="Iso_dh"/>
    <property type="match status" value="1"/>
</dbReference>
<feature type="binding site" evidence="13">
    <location>
        <position position="325"/>
    </location>
    <ligand>
        <name>NADP(+)</name>
        <dbReference type="ChEBI" id="CHEBI:58349"/>
    </ligand>
</feature>